<dbReference type="PRINTS" id="PR00080">
    <property type="entry name" value="SDRFAMILY"/>
</dbReference>
<dbReference type="InterPro" id="IPR002347">
    <property type="entry name" value="SDR_fam"/>
</dbReference>
<dbReference type="SMART" id="SM00822">
    <property type="entry name" value="PKS_KR"/>
    <property type="match status" value="1"/>
</dbReference>
<dbReference type="SUPFAM" id="SSF51735">
    <property type="entry name" value="NAD(P)-binding Rossmann-fold domains"/>
    <property type="match status" value="1"/>
</dbReference>
<evidence type="ECO:0000256" key="6">
    <source>
        <dbReference type="ARBA" id="ARBA00029899"/>
    </source>
</evidence>
<evidence type="ECO:0000313" key="9">
    <source>
        <dbReference type="EMBL" id="QNR25526.1"/>
    </source>
</evidence>
<keyword evidence="4" id="KW-0521">NADP</keyword>
<gene>
    <name evidence="9" type="ORF">H4K34_06710</name>
</gene>
<dbReference type="NCBIfam" id="NF009466">
    <property type="entry name" value="PRK12826.1-2"/>
    <property type="match status" value="1"/>
</dbReference>
<evidence type="ECO:0000256" key="3">
    <source>
        <dbReference type="ARBA" id="ARBA00017650"/>
    </source>
</evidence>
<evidence type="ECO:0000259" key="8">
    <source>
        <dbReference type="SMART" id="SM00822"/>
    </source>
</evidence>
<proteinExistence type="inferred from homology"/>
<dbReference type="PRINTS" id="PR00081">
    <property type="entry name" value="GDHRDH"/>
</dbReference>
<name>A0A7H0VIH8_9FLAO</name>
<dbReference type="InterPro" id="IPR020904">
    <property type="entry name" value="Sc_DH/Rdtase_CS"/>
</dbReference>
<dbReference type="RefSeq" id="WP_210760053.1">
    <property type="nucleotide sequence ID" value="NZ_CP060139.1"/>
</dbReference>
<dbReference type="GO" id="GO:0006633">
    <property type="term" value="P:fatty acid biosynthetic process"/>
    <property type="evidence" value="ECO:0007669"/>
    <property type="project" value="TreeGrafter"/>
</dbReference>
<evidence type="ECO:0000256" key="4">
    <source>
        <dbReference type="ARBA" id="ARBA00022857"/>
    </source>
</evidence>
<dbReference type="PANTHER" id="PTHR42760">
    <property type="entry name" value="SHORT-CHAIN DEHYDROGENASES/REDUCTASES FAMILY MEMBER"/>
    <property type="match status" value="1"/>
</dbReference>
<keyword evidence="10" id="KW-1185">Reference proteome</keyword>
<feature type="domain" description="Ketoreductase" evidence="8">
    <location>
        <begin position="6"/>
        <end position="183"/>
    </location>
</feature>
<dbReference type="GO" id="GO:0004316">
    <property type="term" value="F:3-oxoacyl-[acyl-carrier-protein] reductase (NADPH) activity"/>
    <property type="evidence" value="ECO:0007669"/>
    <property type="project" value="UniProtKB-EC"/>
</dbReference>
<dbReference type="PROSITE" id="PS00061">
    <property type="entry name" value="ADH_SHORT"/>
    <property type="match status" value="1"/>
</dbReference>
<evidence type="ECO:0000256" key="1">
    <source>
        <dbReference type="ARBA" id="ARBA00002607"/>
    </source>
</evidence>
<dbReference type="Proteomes" id="UP000516305">
    <property type="component" value="Chromosome"/>
</dbReference>
<dbReference type="InterPro" id="IPR057326">
    <property type="entry name" value="KR_dom"/>
</dbReference>
<dbReference type="NCBIfam" id="NF005559">
    <property type="entry name" value="PRK07231.1"/>
    <property type="match status" value="1"/>
</dbReference>
<dbReference type="FunFam" id="3.40.50.720:FF:000115">
    <property type="entry name" value="3-oxoacyl-[acyl-carrier-protein] reductase FabG"/>
    <property type="match status" value="1"/>
</dbReference>
<comment type="similarity">
    <text evidence="2">Belongs to the short-chain dehydrogenases/reductases (SDR) family.</text>
</comment>
<dbReference type="Pfam" id="PF13561">
    <property type="entry name" value="adh_short_C2"/>
    <property type="match status" value="1"/>
</dbReference>
<dbReference type="GO" id="GO:0048038">
    <property type="term" value="F:quinone binding"/>
    <property type="evidence" value="ECO:0007669"/>
    <property type="project" value="TreeGrafter"/>
</dbReference>
<evidence type="ECO:0000256" key="2">
    <source>
        <dbReference type="ARBA" id="ARBA00006484"/>
    </source>
</evidence>
<evidence type="ECO:0000256" key="7">
    <source>
        <dbReference type="ARBA" id="ARBA00048508"/>
    </source>
</evidence>
<accession>A0A7H0VIH8</accession>
<dbReference type="EMBL" id="CP060139">
    <property type="protein sequence ID" value="QNR25526.1"/>
    <property type="molecule type" value="Genomic_DNA"/>
</dbReference>
<sequence length="244" mass="26061">MRLQDKVAVITGGGSGIGLAAVKEFLNQGAKVAIWDLNSDQVQYLLKSEGESQLRFYSVNTAESASVNEAAEKVIQDFGKVDILINNAGITRDATLLKMTDEQWQAVLQVNLTGVFNCTRAFAPHFKAQESGRIISTSSVVGLYGNFGQSNYVATKAGVIGMTKTFAKELGKYGVTANAVAPGFIATDMVKTMPEKVLDMMKDKAPLKRLGQPEDIAKTYAFLASDDAAFITGTCISVDGGVTL</sequence>
<dbReference type="PANTHER" id="PTHR42760:SF83">
    <property type="entry name" value="(3R)-3-HYDROXYACYL-COA DEHYDROGENASE"/>
    <property type="match status" value="1"/>
</dbReference>
<organism evidence="9 10">
    <name type="scientific">Croceimicrobium hydrocarbonivorans</name>
    <dbReference type="NCBI Taxonomy" id="2761580"/>
    <lineage>
        <taxon>Bacteria</taxon>
        <taxon>Pseudomonadati</taxon>
        <taxon>Bacteroidota</taxon>
        <taxon>Flavobacteriia</taxon>
        <taxon>Flavobacteriales</taxon>
        <taxon>Owenweeksiaceae</taxon>
        <taxon>Croceimicrobium</taxon>
    </lineage>
</organism>
<evidence type="ECO:0000256" key="5">
    <source>
        <dbReference type="ARBA" id="ARBA00023002"/>
    </source>
</evidence>
<reference evidence="9 10" key="1">
    <citation type="submission" date="2020-08" db="EMBL/GenBank/DDBJ databases">
        <title>Croceimicrobium hydrocarbonivorans gen. nov., sp. nov., a novel marine bacterium isolated from a bacterial consortium that degrades polyethylene terephthalate.</title>
        <authorList>
            <person name="Liu R."/>
        </authorList>
    </citation>
    <scope>NUCLEOTIDE SEQUENCE [LARGE SCALE GENOMIC DNA]</scope>
    <source>
        <strain evidence="9 10">A20-9</strain>
    </source>
</reference>
<dbReference type="CDD" id="cd05333">
    <property type="entry name" value="BKR_SDR_c"/>
    <property type="match status" value="1"/>
</dbReference>
<dbReference type="InterPro" id="IPR036291">
    <property type="entry name" value="NAD(P)-bd_dom_sf"/>
</dbReference>
<protein>
    <recommendedName>
        <fullName evidence="3">3-oxoacyl-[acyl-carrier-protein] reductase FabG</fullName>
    </recommendedName>
    <alternativeName>
        <fullName evidence="6">Beta-ketoacyl-ACP reductase</fullName>
    </alternativeName>
</protein>
<keyword evidence="5" id="KW-0560">Oxidoreductase</keyword>
<evidence type="ECO:0000313" key="10">
    <source>
        <dbReference type="Proteomes" id="UP000516305"/>
    </source>
</evidence>
<comment type="function">
    <text evidence="1">Catalyzes the NADPH-dependent reduction of beta-ketoacyl-ACP substrates to beta-hydroxyacyl-ACP products, the first reductive step in the elongation cycle of fatty acid biosynthesis.</text>
</comment>
<dbReference type="KEGG" id="chyd:H4K34_06710"/>
<dbReference type="Gene3D" id="3.40.50.720">
    <property type="entry name" value="NAD(P)-binding Rossmann-like Domain"/>
    <property type="match status" value="1"/>
</dbReference>
<dbReference type="AlphaFoldDB" id="A0A7H0VIH8"/>
<comment type="catalytic activity">
    <reaction evidence="7">
        <text>a (3R)-hydroxyacyl-[ACP] + NADP(+) = a 3-oxoacyl-[ACP] + NADPH + H(+)</text>
        <dbReference type="Rhea" id="RHEA:17397"/>
        <dbReference type="Rhea" id="RHEA-COMP:9916"/>
        <dbReference type="Rhea" id="RHEA-COMP:9945"/>
        <dbReference type="ChEBI" id="CHEBI:15378"/>
        <dbReference type="ChEBI" id="CHEBI:57783"/>
        <dbReference type="ChEBI" id="CHEBI:58349"/>
        <dbReference type="ChEBI" id="CHEBI:78776"/>
        <dbReference type="ChEBI" id="CHEBI:78827"/>
        <dbReference type="EC" id="1.1.1.100"/>
    </reaction>
</comment>